<dbReference type="RefSeq" id="XP_033589768.1">
    <property type="nucleotide sequence ID" value="XM_033733532.1"/>
</dbReference>
<name>A0A6A6PSW8_9PEZI</name>
<dbReference type="GeneID" id="54474534"/>
<dbReference type="InterPro" id="IPR044855">
    <property type="entry name" value="CoA-Trfase_III_dom3_sf"/>
</dbReference>
<dbReference type="OrthoDB" id="5863171at2759"/>
<dbReference type="GO" id="GO:0008410">
    <property type="term" value="F:CoA-transferase activity"/>
    <property type="evidence" value="ECO:0007669"/>
    <property type="project" value="TreeGrafter"/>
</dbReference>
<evidence type="ECO:0000313" key="3">
    <source>
        <dbReference type="EMBL" id="KAF2483198.1"/>
    </source>
</evidence>
<evidence type="ECO:0000256" key="1">
    <source>
        <dbReference type="ARBA" id="ARBA00008383"/>
    </source>
</evidence>
<reference evidence="3" key="1">
    <citation type="journal article" date="2020" name="Stud. Mycol.">
        <title>101 Dothideomycetes genomes: a test case for predicting lifestyles and emergence of pathogens.</title>
        <authorList>
            <person name="Haridas S."/>
            <person name="Albert R."/>
            <person name="Binder M."/>
            <person name="Bloem J."/>
            <person name="Labutti K."/>
            <person name="Salamov A."/>
            <person name="Andreopoulos B."/>
            <person name="Baker S."/>
            <person name="Barry K."/>
            <person name="Bills G."/>
            <person name="Bluhm B."/>
            <person name="Cannon C."/>
            <person name="Castanera R."/>
            <person name="Culley D."/>
            <person name="Daum C."/>
            <person name="Ezra D."/>
            <person name="Gonzalez J."/>
            <person name="Henrissat B."/>
            <person name="Kuo A."/>
            <person name="Liang C."/>
            <person name="Lipzen A."/>
            <person name="Lutzoni F."/>
            <person name="Magnuson J."/>
            <person name="Mondo S."/>
            <person name="Nolan M."/>
            <person name="Ohm R."/>
            <person name="Pangilinan J."/>
            <person name="Park H.-J."/>
            <person name="Ramirez L."/>
            <person name="Alfaro M."/>
            <person name="Sun H."/>
            <person name="Tritt A."/>
            <person name="Yoshinaga Y."/>
            <person name="Zwiers L.-H."/>
            <person name="Turgeon B."/>
            <person name="Goodwin S."/>
            <person name="Spatafora J."/>
            <person name="Crous P."/>
            <person name="Grigoriev I."/>
        </authorList>
    </citation>
    <scope>NUCLEOTIDE SEQUENCE</scope>
    <source>
        <strain evidence="3">CBS 113389</strain>
    </source>
</reference>
<dbReference type="PANTHER" id="PTHR48207">
    <property type="entry name" value="SUCCINATE--HYDROXYMETHYLGLUTARATE COA-TRANSFERASE"/>
    <property type="match status" value="1"/>
</dbReference>
<dbReference type="InterPro" id="IPR050483">
    <property type="entry name" value="CoA-transferase_III_domain"/>
</dbReference>
<dbReference type="AlphaFoldDB" id="A0A6A6PSW8"/>
<dbReference type="Proteomes" id="UP000799767">
    <property type="component" value="Unassembled WGS sequence"/>
</dbReference>
<accession>A0A6A6PSW8</accession>
<keyword evidence="2 3" id="KW-0808">Transferase</keyword>
<protein>
    <submittedName>
        <fullName evidence="3">CoA-transferase family III domain-containing protein</fullName>
    </submittedName>
</protein>
<dbReference type="EMBL" id="MU001635">
    <property type="protein sequence ID" value="KAF2483198.1"/>
    <property type="molecule type" value="Genomic_DNA"/>
</dbReference>
<dbReference type="InterPro" id="IPR023606">
    <property type="entry name" value="CoA-Trfase_III_dom_1_sf"/>
</dbReference>
<organism evidence="3 4">
    <name type="scientific">Neohortaea acidophila</name>
    <dbReference type="NCBI Taxonomy" id="245834"/>
    <lineage>
        <taxon>Eukaryota</taxon>
        <taxon>Fungi</taxon>
        <taxon>Dikarya</taxon>
        <taxon>Ascomycota</taxon>
        <taxon>Pezizomycotina</taxon>
        <taxon>Dothideomycetes</taxon>
        <taxon>Dothideomycetidae</taxon>
        <taxon>Mycosphaerellales</taxon>
        <taxon>Teratosphaeriaceae</taxon>
        <taxon>Neohortaea</taxon>
    </lineage>
</organism>
<dbReference type="Gene3D" id="3.40.50.10540">
    <property type="entry name" value="Crotonobetainyl-coa:carnitine coa-transferase, domain 1"/>
    <property type="match status" value="1"/>
</dbReference>
<evidence type="ECO:0000313" key="4">
    <source>
        <dbReference type="Proteomes" id="UP000799767"/>
    </source>
</evidence>
<gene>
    <name evidence="3" type="ORF">BDY17DRAFT_296993</name>
</gene>
<evidence type="ECO:0000256" key="2">
    <source>
        <dbReference type="ARBA" id="ARBA00022679"/>
    </source>
</evidence>
<comment type="similarity">
    <text evidence="1">Belongs to the CoA-transferase III family.</text>
</comment>
<keyword evidence="4" id="KW-1185">Reference proteome</keyword>
<dbReference type="Pfam" id="PF02515">
    <property type="entry name" value="CoA_transf_3"/>
    <property type="match status" value="1"/>
</dbReference>
<sequence length="452" mass="48987">MRPRLSLALRPVQTCIKPAISRPGVVASTNSLTLAGRYERFIHPRSSLQSRCLSYSIPRQHAAPIASSPQSKDLPLSGTIVVSLEQAIAGPFCTRQLADLGARVIKVERPGTGDFNRHHDTRVAGQCSHFVWTNRSKESVALDLKQPDDLAALKKIVAKADVLVQNLAPGASERMGLGYETLKEKHPGLIVCDISGYGSTGPYRNKKAYDLLIQSESGFLSITGSPGLPAKSAISIADIAAGVTAYNNILAALLQRNKTGKGCRLDVSMLESMAEWMTFPLYYTYDGAPPPPLAGAEHAAIYPYGPFDTGGGGTVMLGMQNEREWGIFCNQVLQNTELLKDERFTSTALRSKNRKELKAIIEAAFADFSADDMLERLQKAGIANAKVNDMAGLWAHPQLKARDRWTEVDSPGGMIPALKPAGAAEGFEVRMDPIPSVGQHSDAIFKEFGIQR</sequence>
<dbReference type="InterPro" id="IPR003673">
    <property type="entry name" value="CoA-Trfase_fam_III"/>
</dbReference>
<dbReference type="SUPFAM" id="SSF89796">
    <property type="entry name" value="CoA-transferase family III (CaiB/BaiF)"/>
    <property type="match status" value="1"/>
</dbReference>
<proteinExistence type="inferred from homology"/>
<dbReference type="PANTHER" id="PTHR48207:SF3">
    <property type="entry name" value="SUCCINATE--HYDROXYMETHYLGLUTARATE COA-TRANSFERASE"/>
    <property type="match status" value="1"/>
</dbReference>
<dbReference type="Gene3D" id="3.30.1540.10">
    <property type="entry name" value="formyl-coa transferase, domain 3"/>
    <property type="match status" value="1"/>
</dbReference>